<evidence type="ECO:0000256" key="9">
    <source>
        <dbReference type="ARBA" id="ARBA00023049"/>
    </source>
</evidence>
<dbReference type="RefSeq" id="WP_054198285.1">
    <property type="nucleotide sequence ID" value="NZ_JNOC01000044.1"/>
</dbReference>
<feature type="transmembrane region" description="Helical" evidence="11">
    <location>
        <begin position="94"/>
        <end position="119"/>
    </location>
</feature>
<feature type="domain" description="PDZ" evidence="12">
    <location>
        <begin position="126"/>
        <end position="180"/>
    </location>
</feature>
<dbReference type="Proteomes" id="UP000037997">
    <property type="component" value="Unassembled WGS sequence"/>
</dbReference>
<dbReference type="CDD" id="cd23081">
    <property type="entry name" value="cpPDZ_EcRseP-like"/>
    <property type="match status" value="1"/>
</dbReference>
<comment type="cofactor">
    <cofactor evidence="1 11">
        <name>Zn(2+)</name>
        <dbReference type="ChEBI" id="CHEBI:29105"/>
    </cofactor>
</comment>
<dbReference type="GO" id="GO:0004222">
    <property type="term" value="F:metalloendopeptidase activity"/>
    <property type="evidence" value="ECO:0007669"/>
    <property type="project" value="InterPro"/>
</dbReference>
<dbReference type="PATRIC" id="fig|35818.11.peg.1800"/>
<dbReference type="GO" id="GO:0016020">
    <property type="term" value="C:membrane"/>
    <property type="evidence" value="ECO:0007669"/>
    <property type="project" value="UniProtKB-SubCell"/>
</dbReference>
<evidence type="ECO:0000313" key="14">
    <source>
        <dbReference type="Proteomes" id="UP000037997"/>
    </source>
</evidence>
<keyword evidence="8 11" id="KW-1133">Transmembrane helix</keyword>
<evidence type="ECO:0000256" key="10">
    <source>
        <dbReference type="ARBA" id="ARBA00023136"/>
    </source>
</evidence>
<dbReference type="InterPro" id="IPR001478">
    <property type="entry name" value="PDZ"/>
</dbReference>
<dbReference type="STRING" id="35818.HPU229336_03585"/>
<dbReference type="EC" id="3.4.24.-" evidence="11"/>
<gene>
    <name evidence="13" type="ORF">HPU229334_09110</name>
</gene>
<feature type="transmembrane region" description="Helical" evidence="11">
    <location>
        <begin position="322"/>
        <end position="343"/>
    </location>
</feature>
<dbReference type="EMBL" id="JNOC01000044">
    <property type="protein sequence ID" value="KPH55416.1"/>
    <property type="molecule type" value="Genomic_DNA"/>
</dbReference>
<evidence type="ECO:0000256" key="2">
    <source>
        <dbReference type="ARBA" id="ARBA00004141"/>
    </source>
</evidence>
<accession>A0A0N1MQN2</accession>
<dbReference type="Gene3D" id="2.30.42.10">
    <property type="match status" value="1"/>
</dbReference>
<keyword evidence="7 11" id="KW-0862">Zinc</keyword>
<comment type="subcellular location">
    <subcellularLocation>
        <location evidence="2">Membrane</location>
        <topology evidence="2">Multi-pass membrane protein</topology>
    </subcellularLocation>
</comment>
<dbReference type="PROSITE" id="PS50106">
    <property type="entry name" value="PDZ"/>
    <property type="match status" value="1"/>
</dbReference>
<feature type="transmembrane region" description="Helical" evidence="11">
    <location>
        <begin position="273"/>
        <end position="295"/>
    </location>
</feature>
<dbReference type="PANTHER" id="PTHR42837:SF2">
    <property type="entry name" value="MEMBRANE METALLOPROTEASE ARASP2, CHLOROPLASTIC-RELATED"/>
    <property type="match status" value="1"/>
</dbReference>
<dbReference type="InterPro" id="IPR041489">
    <property type="entry name" value="PDZ_6"/>
</dbReference>
<comment type="similarity">
    <text evidence="3 11">Belongs to the peptidase M50B family.</text>
</comment>
<evidence type="ECO:0000313" key="13">
    <source>
        <dbReference type="EMBL" id="KPH55416.1"/>
    </source>
</evidence>
<keyword evidence="4 13" id="KW-0645">Protease</keyword>
<comment type="caution">
    <text evidence="13">The sequence shown here is derived from an EMBL/GenBank/DDBJ whole genome shotgun (WGS) entry which is preliminary data.</text>
</comment>
<dbReference type="InterPro" id="IPR036034">
    <property type="entry name" value="PDZ_sf"/>
</dbReference>
<name>A0A0N1MQN2_9HELI</name>
<dbReference type="Pfam" id="PF17820">
    <property type="entry name" value="PDZ_6"/>
    <property type="match status" value="1"/>
</dbReference>
<dbReference type="Pfam" id="PF02163">
    <property type="entry name" value="Peptidase_M50"/>
    <property type="match status" value="1"/>
</dbReference>
<dbReference type="PANTHER" id="PTHR42837">
    <property type="entry name" value="REGULATOR OF SIGMA-E PROTEASE RSEP"/>
    <property type="match status" value="1"/>
</dbReference>
<organism evidence="13 14">
    <name type="scientific">Helicobacter pullorum</name>
    <dbReference type="NCBI Taxonomy" id="35818"/>
    <lineage>
        <taxon>Bacteria</taxon>
        <taxon>Pseudomonadati</taxon>
        <taxon>Campylobacterota</taxon>
        <taxon>Epsilonproteobacteria</taxon>
        <taxon>Campylobacterales</taxon>
        <taxon>Helicobacteraceae</taxon>
        <taxon>Helicobacter</taxon>
    </lineage>
</organism>
<evidence type="ECO:0000256" key="7">
    <source>
        <dbReference type="ARBA" id="ARBA00022833"/>
    </source>
</evidence>
<proteinExistence type="inferred from homology"/>
<dbReference type="GO" id="GO:0006508">
    <property type="term" value="P:proteolysis"/>
    <property type="evidence" value="ECO:0007669"/>
    <property type="project" value="UniProtKB-KW"/>
</dbReference>
<evidence type="ECO:0000256" key="8">
    <source>
        <dbReference type="ARBA" id="ARBA00022989"/>
    </source>
</evidence>
<keyword evidence="5 11" id="KW-0812">Transmembrane</keyword>
<dbReference type="InterPro" id="IPR008915">
    <property type="entry name" value="Peptidase_M50"/>
</dbReference>
<keyword evidence="11" id="KW-0479">Metal-binding</keyword>
<evidence type="ECO:0000256" key="1">
    <source>
        <dbReference type="ARBA" id="ARBA00001947"/>
    </source>
</evidence>
<evidence type="ECO:0000256" key="6">
    <source>
        <dbReference type="ARBA" id="ARBA00022801"/>
    </source>
</evidence>
<evidence type="ECO:0000259" key="12">
    <source>
        <dbReference type="PROSITE" id="PS50106"/>
    </source>
</evidence>
<keyword evidence="6 11" id="KW-0378">Hydrolase</keyword>
<evidence type="ECO:0000256" key="4">
    <source>
        <dbReference type="ARBA" id="ARBA00022670"/>
    </source>
</evidence>
<evidence type="ECO:0000256" key="3">
    <source>
        <dbReference type="ARBA" id="ARBA00007931"/>
    </source>
</evidence>
<dbReference type="AlphaFoldDB" id="A0A0N1MQN2"/>
<dbReference type="SMART" id="SM00228">
    <property type="entry name" value="PDZ"/>
    <property type="match status" value="1"/>
</dbReference>
<dbReference type="SUPFAM" id="SSF50156">
    <property type="entry name" value="PDZ domain-like"/>
    <property type="match status" value="1"/>
</dbReference>
<keyword evidence="9 11" id="KW-0482">Metalloprotease</keyword>
<dbReference type="InterPro" id="IPR004387">
    <property type="entry name" value="Pept_M50_Zn"/>
</dbReference>
<keyword evidence="10 11" id="KW-0472">Membrane</keyword>
<reference evidence="13 14" key="1">
    <citation type="submission" date="2014-06" db="EMBL/GenBank/DDBJ databases">
        <title>Helicobacter pullorum isolates in fresh chicken meat - phenotypic and genotypic features.</title>
        <authorList>
            <person name="Borges V."/>
            <person name="Santos A."/>
            <person name="Correia C.B."/>
            <person name="Saraiva M."/>
            <person name="Menard A."/>
            <person name="Vieira L."/>
            <person name="Sampaio D.A."/>
            <person name="Gomes J.P."/>
            <person name="Oleastro M."/>
        </authorList>
    </citation>
    <scope>NUCLEOTIDE SEQUENCE [LARGE SCALE GENOMIC DNA]</scope>
    <source>
        <strain evidence="13 14">229334/12</strain>
    </source>
</reference>
<dbReference type="NCBIfam" id="TIGR00054">
    <property type="entry name" value="RIP metalloprotease RseP"/>
    <property type="match status" value="1"/>
</dbReference>
<evidence type="ECO:0000256" key="5">
    <source>
        <dbReference type="ARBA" id="ARBA00022692"/>
    </source>
</evidence>
<dbReference type="GO" id="GO:0046872">
    <property type="term" value="F:metal ion binding"/>
    <property type="evidence" value="ECO:0007669"/>
    <property type="project" value="UniProtKB-KW"/>
</dbReference>
<sequence>MGLIGSILVLAFLVFFHELGHFLAAKFFGVKVEAFSIGFGSQKLWKKQIGETEYSLRPIPLGGFVQLKGQSDIDPKNRNYDNDSLYGIAGYKRLIILAAGSFFNLLLAFLLYITIALIGQNELAPVIGKVQENSPASLANLKAGDEITSINGENIRTWNALNETIAASQGNLEITFLRDNQEHTTTLTPKIGTSKNLFGETITRPLIGIVAANELRIVSYSLTESIPYAFSQTLQAGTLILQGLEKMIMGVVPLSEVGGVVSIVSITKKATELGIVTLFTFTALISVNLGILNLLPIPALDGGHIVFTLYEMITKKIPSLNTLYRLTIAGWVFLFGLMGLGLYNDMIRIMNGTMPF</sequence>
<evidence type="ECO:0000256" key="11">
    <source>
        <dbReference type="RuleBase" id="RU362031"/>
    </source>
</evidence>
<protein>
    <recommendedName>
        <fullName evidence="11">Zinc metalloprotease</fullName>
        <ecNumber evidence="11">3.4.24.-</ecNumber>
    </recommendedName>
</protein>
<dbReference type="CDD" id="cd06163">
    <property type="entry name" value="S2P-M50_PDZ_RseP-like"/>
    <property type="match status" value="1"/>
</dbReference>